<feature type="domain" description="ACT" evidence="11">
    <location>
        <begin position="412"/>
        <end position="485"/>
    </location>
</feature>
<gene>
    <name evidence="12" type="ORF">AVDCRST_MAG88-3003</name>
</gene>
<name>A0A6J4VFI9_9BACT</name>
<dbReference type="InterPro" id="IPR018042">
    <property type="entry name" value="Aspartate_kinase_CS"/>
</dbReference>
<feature type="binding site" evidence="8">
    <location>
        <begin position="274"/>
        <end position="275"/>
    </location>
    <ligand>
        <name>ATP</name>
        <dbReference type="ChEBI" id="CHEBI:30616"/>
    </ligand>
</feature>
<dbReference type="GO" id="GO:0009090">
    <property type="term" value="P:homoserine biosynthetic process"/>
    <property type="evidence" value="ECO:0007669"/>
    <property type="project" value="TreeGrafter"/>
</dbReference>
<evidence type="ECO:0000256" key="1">
    <source>
        <dbReference type="ARBA" id="ARBA00004766"/>
    </source>
</evidence>
<dbReference type="PROSITE" id="PS00324">
    <property type="entry name" value="ASPARTOKINASE"/>
    <property type="match status" value="1"/>
</dbReference>
<keyword evidence="6 8" id="KW-0067">ATP-binding</keyword>
<dbReference type="InterPro" id="IPR001048">
    <property type="entry name" value="Asp/Glu/Uridylate_kinase"/>
</dbReference>
<dbReference type="InterPro" id="IPR036393">
    <property type="entry name" value="AceGlu_kinase-like_sf"/>
</dbReference>
<evidence type="ECO:0000256" key="10">
    <source>
        <dbReference type="RuleBase" id="RU004249"/>
    </source>
</evidence>
<reference evidence="12" key="1">
    <citation type="submission" date="2020-02" db="EMBL/GenBank/DDBJ databases">
        <authorList>
            <person name="Meier V. D."/>
        </authorList>
    </citation>
    <scope>NUCLEOTIDE SEQUENCE</scope>
    <source>
        <strain evidence="12">AVDCRST_MAG88</strain>
    </source>
</reference>
<dbReference type="InterPro" id="IPR002912">
    <property type="entry name" value="ACT_dom"/>
</dbReference>
<dbReference type="CDD" id="cd04921">
    <property type="entry name" value="ACT_AKi-HSDH-ThrA-like_1"/>
    <property type="match status" value="1"/>
</dbReference>
<dbReference type="InterPro" id="IPR045865">
    <property type="entry name" value="ACT-like_dom_sf"/>
</dbReference>
<evidence type="ECO:0000256" key="9">
    <source>
        <dbReference type="RuleBase" id="RU003448"/>
    </source>
</evidence>
<dbReference type="FunFam" id="3.30.2130.10:FF:000001">
    <property type="entry name" value="Bifunctional aspartokinase/homoserine dehydrogenase"/>
    <property type="match status" value="1"/>
</dbReference>
<sequence>MTVVMKFGGTSVGGGRQLRGVAEIVARRLARGEDGGQPPPPVVVASAMRGVTDRLLAAASAAARGDRAASRAALRLLREQHLTAVEEALDEHATRHEVGREVSARLAQLRRILTGVTLLGELSPRSLDRVAGWGEGCLVPILAGALRERGVAAAAIGAERVIVTDERFGAANPDLAATSARAAAILRPLLDAGTVPVIGGFVGATPAGAMTTLGRGGSDFSASILGHALGAREVWIWTDVNGVLSADPRLVPDARPLPALSYAEAGELSYFGAKVLHPRTIVPAAAKGIPLRILNTFEPEFPGTIIAGEAPPAEGVVRALTSIGQATLITVEGAGLVGGPRIVARACAVLAECDANILMLSQSSSEHNICFVVPSEAGERLRESLEHEFAAELARGELSSVTVEREVCILAVVGAGMRGTPGVAGRVFGTLGRHGCNILAIAQGGSEMNISCVVHAGDEARAMRALHDELVGGGHPVIGSERVVTSGSL</sequence>
<keyword evidence="5 9" id="KW-0418">Kinase</keyword>
<dbReference type="UniPathway" id="UPA00051">
    <property type="reaction ID" value="UER00462"/>
</dbReference>
<organism evidence="12">
    <name type="scientific">uncultured Thermomicrobiales bacterium</name>
    <dbReference type="NCBI Taxonomy" id="1645740"/>
    <lineage>
        <taxon>Bacteria</taxon>
        <taxon>Pseudomonadati</taxon>
        <taxon>Thermomicrobiota</taxon>
        <taxon>Thermomicrobia</taxon>
        <taxon>Thermomicrobiales</taxon>
        <taxon>environmental samples</taxon>
    </lineage>
</organism>
<dbReference type="GO" id="GO:0009088">
    <property type="term" value="P:threonine biosynthetic process"/>
    <property type="evidence" value="ECO:0007669"/>
    <property type="project" value="UniProtKB-UniPathway"/>
</dbReference>
<keyword evidence="4 8" id="KW-0547">Nucleotide-binding</keyword>
<dbReference type="PANTHER" id="PTHR21499:SF59">
    <property type="entry name" value="ASPARTOKINASE"/>
    <property type="match status" value="1"/>
</dbReference>
<proteinExistence type="inferred from homology"/>
<dbReference type="Pfam" id="PF00696">
    <property type="entry name" value="AA_kinase"/>
    <property type="match status" value="1"/>
</dbReference>
<dbReference type="Pfam" id="PF22468">
    <property type="entry name" value="ACT_9"/>
    <property type="match status" value="2"/>
</dbReference>
<dbReference type="NCBIfam" id="TIGR00657">
    <property type="entry name" value="asp_kinases"/>
    <property type="match status" value="1"/>
</dbReference>
<evidence type="ECO:0000256" key="4">
    <source>
        <dbReference type="ARBA" id="ARBA00022741"/>
    </source>
</evidence>
<comment type="pathway">
    <text evidence="1 10">Amino-acid biosynthesis; L-lysine biosynthesis via DAP pathway; (S)-tetrahydrodipicolinate from L-aspartate: step 1/4.</text>
</comment>
<dbReference type="CDD" id="cd04892">
    <property type="entry name" value="ACT_AK-like_2"/>
    <property type="match status" value="1"/>
</dbReference>
<dbReference type="EC" id="2.7.2.4" evidence="9"/>
<feature type="binding site" evidence="8">
    <location>
        <begin position="238"/>
        <end position="239"/>
    </location>
    <ligand>
        <name>ATP</name>
        <dbReference type="ChEBI" id="CHEBI:30616"/>
    </ligand>
</feature>
<dbReference type="GO" id="GO:0005524">
    <property type="term" value="F:ATP binding"/>
    <property type="evidence" value="ECO:0007669"/>
    <property type="project" value="UniProtKB-KW"/>
</dbReference>
<dbReference type="GO" id="GO:0009089">
    <property type="term" value="P:lysine biosynthetic process via diaminopimelate"/>
    <property type="evidence" value="ECO:0007669"/>
    <property type="project" value="UniProtKB-UniPathway"/>
</dbReference>
<protein>
    <recommendedName>
        <fullName evidence="9">Aspartokinase</fullName>
        <ecNumber evidence="9">2.7.2.4</ecNumber>
    </recommendedName>
</protein>
<dbReference type="InterPro" id="IPR005260">
    <property type="entry name" value="Asp_kin_monofn"/>
</dbReference>
<feature type="binding site" evidence="8">
    <location>
        <position position="249"/>
    </location>
    <ligand>
        <name>ATP</name>
        <dbReference type="ChEBI" id="CHEBI:30616"/>
    </ligand>
</feature>
<dbReference type="UniPathway" id="UPA00050">
    <property type="reaction ID" value="UER00461"/>
</dbReference>
<dbReference type="Gene3D" id="3.40.1160.10">
    <property type="entry name" value="Acetylglutamate kinase-like"/>
    <property type="match status" value="1"/>
</dbReference>
<evidence type="ECO:0000256" key="5">
    <source>
        <dbReference type="ARBA" id="ARBA00022777"/>
    </source>
</evidence>
<dbReference type="Gene3D" id="3.30.2130.10">
    <property type="entry name" value="VC0802-like"/>
    <property type="match status" value="1"/>
</dbReference>
<dbReference type="SUPFAM" id="SSF55021">
    <property type="entry name" value="ACT-like"/>
    <property type="match status" value="2"/>
</dbReference>
<evidence type="ECO:0000256" key="8">
    <source>
        <dbReference type="PIRSR" id="PIRSR000726-1"/>
    </source>
</evidence>
<dbReference type="PIRSF" id="PIRSF000726">
    <property type="entry name" value="Asp_kin"/>
    <property type="match status" value="1"/>
</dbReference>
<keyword evidence="3 9" id="KW-0808">Transferase</keyword>
<dbReference type="GO" id="GO:0005829">
    <property type="term" value="C:cytosol"/>
    <property type="evidence" value="ECO:0007669"/>
    <property type="project" value="TreeGrafter"/>
</dbReference>
<evidence type="ECO:0000256" key="3">
    <source>
        <dbReference type="ARBA" id="ARBA00022679"/>
    </source>
</evidence>
<feature type="domain" description="ACT" evidence="11">
    <location>
        <begin position="331"/>
        <end position="408"/>
    </location>
</feature>
<dbReference type="PANTHER" id="PTHR21499">
    <property type="entry name" value="ASPARTATE KINASE"/>
    <property type="match status" value="1"/>
</dbReference>
<evidence type="ECO:0000259" key="11">
    <source>
        <dbReference type="PROSITE" id="PS51671"/>
    </source>
</evidence>
<keyword evidence="10" id="KW-0028">Amino-acid biosynthesis</keyword>
<dbReference type="EMBL" id="CADCWM010000724">
    <property type="protein sequence ID" value="CAA9577934.1"/>
    <property type="molecule type" value="Genomic_DNA"/>
</dbReference>
<dbReference type="InterPro" id="IPR054352">
    <property type="entry name" value="ACT_Aspartokinase"/>
</dbReference>
<comment type="catalytic activity">
    <reaction evidence="7 9">
        <text>L-aspartate + ATP = 4-phospho-L-aspartate + ADP</text>
        <dbReference type="Rhea" id="RHEA:23776"/>
        <dbReference type="ChEBI" id="CHEBI:29991"/>
        <dbReference type="ChEBI" id="CHEBI:30616"/>
        <dbReference type="ChEBI" id="CHEBI:57535"/>
        <dbReference type="ChEBI" id="CHEBI:456216"/>
        <dbReference type="EC" id="2.7.2.4"/>
    </reaction>
</comment>
<comment type="similarity">
    <text evidence="2 9">Belongs to the aspartokinase family.</text>
</comment>
<dbReference type="InterPro" id="IPR001341">
    <property type="entry name" value="Asp_kinase"/>
</dbReference>
<comment type="pathway">
    <text evidence="10">Amino-acid biosynthesis; L-threonine biosynthesis; L-threonine from L-aspartate: step 1/5.</text>
</comment>
<evidence type="ECO:0000256" key="7">
    <source>
        <dbReference type="ARBA" id="ARBA00047872"/>
    </source>
</evidence>
<dbReference type="GO" id="GO:0004072">
    <property type="term" value="F:aspartate kinase activity"/>
    <property type="evidence" value="ECO:0007669"/>
    <property type="project" value="UniProtKB-EC"/>
</dbReference>
<accession>A0A6J4VFI9</accession>
<dbReference type="UniPathway" id="UPA00034">
    <property type="reaction ID" value="UER00015"/>
</dbReference>
<evidence type="ECO:0000256" key="2">
    <source>
        <dbReference type="ARBA" id="ARBA00010122"/>
    </source>
</evidence>
<dbReference type="AlphaFoldDB" id="A0A6J4VFI9"/>
<dbReference type="PROSITE" id="PS51671">
    <property type="entry name" value="ACT"/>
    <property type="match status" value="2"/>
</dbReference>
<evidence type="ECO:0000313" key="12">
    <source>
        <dbReference type="EMBL" id="CAA9577934.1"/>
    </source>
</evidence>
<evidence type="ECO:0000256" key="6">
    <source>
        <dbReference type="ARBA" id="ARBA00022840"/>
    </source>
</evidence>
<dbReference type="SUPFAM" id="SSF53633">
    <property type="entry name" value="Carbamate kinase-like"/>
    <property type="match status" value="1"/>
</dbReference>
<comment type="pathway">
    <text evidence="10">Amino-acid biosynthesis; L-methionine biosynthesis via de novo pathway; L-homoserine from L-aspartate: step 1/3.</text>
</comment>